<proteinExistence type="predicted"/>
<evidence type="ECO:0000313" key="2">
    <source>
        <dbReference type="Proteomes" id="UP001176941"/>
    </source>
</evidence>
<evidence type="ECO:0000313" key="1">
    <source>
        <dbReference type="EMBL" id="CAI9165993.1"/>
    </source>
</evidence>
<accession>A0ABN8YZY4</accession>
<sequence>MSLASWYRAVQEGVGCPRRTSGLPLSFAFMNLILLPGQSVLLTPCPPPPSLPVLAPGHLQGGREVLCGRELAVLGEMGAGNVCPTTPPLLPRMCNLPCLFIFFNFFFPNRVALCT</sequence>
<reference evidence="1" key="1">
    <citation type="submission" date="2023-04" db="EMBL/GenBank/DDBJ databases">
        <authorList>
            <consortium name="ELIXIR-Norway"/>
        </authorList>
    </citation>
    <scope>NUCLEOTIDE SEQUENCE [LARGE SCALE GENOMIC DNA]</scope>
</reference>
<gene>
    <name evidence="1" type="ORF">MRATA1EN1_LOCUS14955</name>
</gene>
<name>A0ABN8YZY4_RANTA</name>
<keyword evidence="2" id="KW-1185">Reference proteome</keyword>
<dbReference type="EMBL" id="OX459961">
    <property type="protein sequence ID" value="CAI9165993.1"/>
    <property type="molecule type" value="Genomic_DNA"/>
</dbReference>
<protein>
    <submittedName>
        <fullName evidence="1">Uncharacterized protein</fullName>
    </submittedName>
</protein>
<dbReference type="Proteomes" id="UP001176941">
    <property type="component" value="Chromosome 25"/>
</dbReference>
<organism evidence="1 2">
    <name type="scientific">Rangifer tarandus platyrhynchus</name>
    <name type="common">Svalbard reindeer</name>
    <dbReference type="NCBI Taxonomy" id="3082113"/>
    <lineage>
        <taxon>Eukaryota</taxon>
        <taxon>Metazoa</taxon>
        <taxon>Chordata</taxon>
        <taxon>Craniata</taxon>
        <taxon>Vertebrata</taxon>
        <taxon>Euteleostomi</taxon>
        <taxon>Mammalia</taxon>
        <taxon>Eutheria</taxon>
        <taxon>Laurasiatheria</taxon>
        <taxon>Artiodactyla</taxon>
        <taxon>Ruminantia</taxon>
        <taxon>Pecora</taxon>
        <taxon>Cervidae</taxon>
        <taxon>Odocoileinae</taxon>
        <taxon>Rangifer</taxon>
    </lineage>
</organism>